<dbReference type="Gene3D" id="3.40.930.10">
    <property type="entry name" value="Mannitol-specific EII, Chain A"/>
    <property type="match status" value="1"/>
</dbReference>
<dbReference type="Gene3D" id="1.10.1790.10">
    <property type="entry name" value="PRD domain"/>
    <property type="match status" value="2"/>
</dbReference>
<dbReference type="PANTHER" id="PTHR30185:SF12">
    <property type="entry name" value="TRANSCRIPTIONAL REGULATOR MANR"/>
    <property type="match status" value="1"/>
</dbReference>
<dbReference type="Pfam" id="PF00359">
    <property type="entry name" value="PTS_EIIA_2"/>
    <property type="match status" value="1"/>
</dbReference>
<dbReference type="SUPFAM" id="SSF63520">
    <property type="entry name" value="PTS-regulatory domain, PRD"/>
    <property type="match status" value="2"/>
</dbReference>
<dbReference type="InterPro" id="IPR013011">
    <property type="entry name" value="PTS_EIIB_2"/>
</dbReference>
<dbReference type="InterPro" id="IPR050661">
    <property type="entry name" value="BglG_antiterminators"/>
</dbReference>
<dbReference type="EMBL" id="AKKV01000030">
    <property type="protein sequence ID" value="EIT84741.1"/>
    <property type="molecule type" value="Genomic_DNA"/>
</dbReference>
<dbReference type="STRING" id="1196324.A374_13655"/>
<feature type="domain" description="PTS EIIB type-2" evidence="7">
    <location>
        <begin position="411"/>
        <end position="501"/>
    </location>
</feature>
<keyword evidence="1" id="KW-0808">Transferase</keyword>
<dbReference type="eggNOG" id="COG3711">
    <property type="taxonomic scope" value="Bacteria"/>
</dbReference>
<dbReference type="GO" id="GO:0006355">
    <property type="term" value="P:regulation of DNA-templated transcription"/>
    <property type="evidence" value="ECO:0007669"/>
    <property type="project" value="InterPro"/>
</dbReference>
<dbReference type="OrthoDB" id="3175596at2"/>
<dbReference type="PROSITE" id="PS51094">
    <property type="entry name" value="PTS_EIIA_TYPE_2"/>
    <property type="match status" value="1"/>
</dbReference>
<gene>
    <name evidence="9" type="ORF">A374_13655</name>
</gene>
<dbReference type="InterPro" id="IPR036634">
    <property type="entry name" value="PRD_sf"/>
</dbReference>
<evidence type="ECO:0000256" key="1">
    <source>
        <dbReference type="ARBA" id="ARBA00022679"/>
    </source>
</evidence>
<accession>I8IZ25</accession>
<comment type="caution">
    <text evidence="9">The sequence shown here is derived from an EMBL/GenBank/DDBJ whole genome shotgun (WGS) entry which is preliminary data.</text>
</comment>
<keyword evidence="4" id="KW-0010">Activator</keyword>
<keyword evidence="2" id="KW-0677">Repeat</keyword>
<dbReference type="InterPro" id="IPR036390">
    <property type="entry name" value="WH_DNA-bd_sf"/>
</dbReference>
<dbReference type="Gene3D" id="1.10.10.10">
    <property type="entry name" value="Winged helix-like DNA-binding domain superfamily/Winged helix DNA-binding domain"/>
    <property type="match status" value="1"/>
</dbReference>
<keyword evidence="10" id="KW-1185">Reference proteome</keyword>
<dbReference type="PROSITE" id="PS51372">
    <property type="entry name" value="PRD_2"/>
    <property type="match status" value="2"/>
</dbReference>
<dbReference type="InterPro" id="IPR011608">
    <property type="entry name" value="PRD"/>
</dbReference>
<evidence type="ECO:0000256" key="3">
    <source>
        <dbReference type="ARBA" id="ARBA00023015"/>
    </source>
</evidence>
<dbReference type="Pfam" id="PF00874">
    <property type="entry name" value="PRD"/>
    <property type="match status" value="2"/>
</dbReference>
<evidence type="ECO:0000259" key="6">
    <source>
        <dbReference type="PROSITE" id="PS51094"/>
    </source>
</evidence>
<dbReference type="Pfam" id="PF05043">
    <property type="entry name" value="Mga"/>
    <property type="match status" value="1"/>
</dbReference>
<sequence>MNKRQQAIITLLLERKRGASVHDLAEALSCSEKTIRNDCKVIDQELRKTEKIRLVRKRGVGLYLEGSEQELRHMKEKRVATTLHTNKDDEVRRYQLIRQLLLKNKEMTLQALADQYYVNKGMIRHDLEEMEAWLQTFGITIVVKQKVGIALKGNEQARREALSRLTGMLILATEEEQQYIHSIFAAHEIQLVKAGLQQLQQKMTGSFTDEAVNQLVTHILVAIARVKVGSRISIAPEEAWKVAESPEYEAILHFLHQLERQLVVKLPPEEQQYLAIRVLGAKVYYDFIDQTQNQKLLQEAGTDVVEFTKRLVKAISEVTDTPFTQDALLIEGLVAHVKTTFYRIKHGLPLANPMMKEIKKRYFSMFELIYYVIPPLEHMMAVAFPPDEIAYLTLHFQAANERLEKKNAKHRKVLVVCTMGIGMSQLIVTKLQRKFHSLEILGTASLHDAPSEIQKKHPDLVISTVAFEYSDVPILVISPLMTEEEELKIEQFIEQNEEERFAPGESLIQQFMTPTLVFIESKPCTRESIIKEQATAMQQQGYVMEGYLESVLQREQQSSTAAGGEIAIPHGNPSFVFRTVLAITVMRTPMQWGTTSVSLVMQLAARKEDHHQLQALFKEIFQLTENLQWIRTLQQAEDTKALYALFC</sequence>
<dbReference type="GO" id="GO:0009401">
    <property type="term" value="P:phosphoenolpyruvate-dependent sugar phosphotransferase system"/>
    <property type="evidence" value="ECO:0007669"/>
    <property type="project" value="InterPro"/>
</dbReference>
<feature type="domain" description="PTS EIIA type-2" evidence="6">
    <location>
        <begin position="510"/>
        <end position="647"/>
    </location>
</feature>
<dbReference type="InterPro" id="IPR007737">
    <property type="entry name" value="Mga_HTH"/>
</dbReference>
<evidence type="ECO:0000259" key="7">
    <source>
        <dbReference type="PROSITE" id="PS51099"/>
    </source>
</evidence>
<evidence type="ECO:0000313" key="9">
    <source>
        <dbReference type="EMBL" id="EIT84741.1"/>
    </source>
</evidence>
<dbReference type="eggNOG" id="COG1762">
    <property type="taxonomic scope" value="Bacteria"/>
</dbReference>
<reference evidence="9 10" key="1">
    <citation type="journal article" date="2012" name="J. Bacteriol.">
        <title>Genome of Bacillus macauensis ZFHKF-1, a Long-Chain-Forming Bacterium.</title>
        <authorList>
            <person name="Cai L."/>
            <person name="Zhang T."/>
        </authorList>
    </citation>
    <scope>NUCLEOTIDE SEQUENCE [LARGE SCALE GENOMIC DNA]</scope>
    <source>
        <strain evidence="9 10">ZFHKF-1</strain>
    </source>
</reference>
<feature type="domain" description="PRD" evidence="8">
    <location>
        <begin position="299"/>
        <end position="406"/>
    </location>
</feature>
<dbReference type="InterPro" id="IPR036095">
    <property type="entry name" value="PTS_EIIB-like_sf"/>
</dbReference>
<dbReference type="InterPro" id="IPR036388">
    <property type="entry name" value="WH-like_DNA-bd_sf"/>
</dbReference>
<dbReference type="Proteomes" id="UP000004080">
    <property type="component" value="Unassembled WGS sequence"/>
</dbReference>
<evidence type="ECO:0000313" key="10">
    <source>
        <dbReference type="Proteomes" id="UP000004080"/>
    </source>
</evidence>
<protein>
    <submittedName>
        <fullName evidence="9">Pts modulated transcriptional regulator, mtlr family protein</fullName>
    </submittedName>
</protein>
<keyword evidence="5" id="KW-0804">Transcription</keyword>
<dbReference type="RefSeq" id="WP_007202809.1">
    <property type="nucleotide sequence ID" value="NZ_AKKV01000030.1"/>
</dbReference>
<dbReference type="PANTHER" id="PTHR30185">
    <property type="entry name" value="CRYPTIC BETA-GLUCOSIDE BGL OPERON ANTITERMINATOR"/>
    <property type="match status" value="1"/>
</dbReference>
<proteinExistence type="predicted"/>
<dbReference type="Pfam" id="PF08279">
    <property type="entry name" value="HTH_11"/>
    <property type="match status" value="1"/>
</dbReference>
<dbReference type="InterPro" id="IPR002178">
    <property type="entry name" value="PTS_EIIA_type-2_dom"/>
</dbReference>
<keyword evidence="3" id="KW-0805">Transcription regulation</keyword>
<organism evidence="9 10">
    <name type="scientific">Fictibacillus macauensis ZFHKF-1</name>
    <dbReference type="NCBI Taxonomy" id="1196324"/>
    <lineage>
        <taxon>Bacteria</taxon>
        <taxon>Bacillati</taxon>
        <taxon>Bacillota</taxon>
        <taxon>Bacilli</taxon>
        <taxon>Bacillales</taxon>
        <taxon>Fictibacillaceae</taxon>
        <taxon>Fictibacillus</taxon>
    </lineage>
</organism>
<dbReference type="PATRIC" id="fig|1196324.3.peg.2793"/>
<name>I8IZ25_9BACL</name>
<dbReference type="CDD" id="cd05568">
    <property type="entry name" value="PTS_IIB_bgl_like"/>
    <property type="match status" value="1"/>
</dbReference>
<dbReference type="AlphaFoldDB" id="I8IZ25"/>
<dbReference type="InterPro" id="IPR016152">
    <property type="entry name" value="PTrfase/Anion_transptr"/>
</dbReference>
<dbReference type="PROSITE" id="PS51099">
    <property type="entry name" value="PTS_EIIB_TYPE_2"/>
    <property type="match status" value="1"/>
</dbReference>
<dbReference type="SUPFAM" id="SSF46785">
    <property type="entry name" value="Winged helix' DNA-binding domain"/>
    <property type="match status" value="1"/>
</dbReference>
<dbReference type="Gene3D" id="3.40.50.2300">
    <property type="match status" value="1"/>
</dbReference>
<evidence type="ECO:0000256" key="2">
    <source>
        <dbReference type="ARBA" id="ARBA00022737"/>
    </source>
</evidence>
<evidence type="ECO:0000256" key="5">
    <source>
        <dbReference type="ARBA" id="ARBA00023163"/>
    </source>
</evidence>
<evidence type="ECO:0000259" key="8">
    <source>
        <dbReference type="PROSITE" id="PS51372"/>
    </source>
</evidence>
<feature type="domain" description="PRD" evidence="8">
    <location>
        <begin position="183"/>
        <end position="288"/>
    </location>
</feature>
<dbReference type="SUPFAM" id="SSF55804">
    <property type="entry name" value="Phoshotransferase/anion transport protein"/>
    <property type="match status" value="1"/>
</dbReference>
<dbReference type="GO" id="GO:0008982">
    <property type="term" value="F:protein-N(PI)-phosphohistidine-sugar phosphotransferase activity"/>
    <property type="evidence" value="ECO:0007669"/>
    <property type="project" value="InterPro"/>
</dbReference>
<dbReference type="InterPro" id="IPR013196">
    <property type="entry name" value="HTH_11"/>
</dbReference>
<dbReference type="SUPFAM" id="SSF52794">
    <property type="entry name" value="PTS system IIB component-like"/>
    <property type="match status" value="1"/>
</dbReference>
<evidence type="ECO:0000256" key="4">
    <source>
        <dbReference type="ARBA" id="ARBA00023159"/>
    </source>
</evidence>